<evidence type="ECO:0000313" key="3">
    <source>
        <dbReference type="Proteomes" id="UP001218208"/>
    </source>
</evidence>
<evidence type="ECO:0000313" key="2">
    <source>
        <dbReference type="EMBL" id="EKT4091237.1"/>
    </source>
</evidence>
<evidence type="ECO:0008006" key="4">
    <source>
        <dbReference type="Google" id="ProtNLM"/>
    </source>
</evidence>
<sequence>MRATCPDCGCQGHINAFLLEEEGKRLAVTVAAMPPELGRAVLAYLGLFKPAKQGLRMGRAVKLAQEVADLVASGTVCKDERGGIRRPAQVRHWVAGIDQMLVARPNLTLPLESHGYLRAVVFGLADQADAAAEREREEHARAGRHLSTTARVNPGAGESRLDQRLAWISQMVSLGQMSDDDAERERAEAREKYGEH</sequence>
<accession>A0AAI9BZ23</accession>
<reference evidence="2" key="1">
    <citation type="submission" date="2022-07" db="EMBL/GenBank/DDBJ databases">
        <authorList>
            <consortium name="DAFM: The Division of Animal and Food Microbiology"/>
        </authorList>
    </citation>
    <scope>NUCLEOTIDE SEQUENCE</scope>
    <source>
        <strain evidence="2">19MO01SH01-2</strain>
    </source>
</reference>
<proteinExistence type="predicted"/>
<feature type="region of interest" description="Disordered" evidence="1">
    <location>
        <begin position="135"/>
        <end position="156"/>
    </location>
</feature>
<feature type="compositionally biased region" description="Basic and acidic residues" evidence="1">
    <location>
        <begin position="183"/>
        <end position="196"/>
    </location>
</feature>
<feature type="region of interest" description="Disordered" evidence="1">
    <location>
        <begin position="175"/>
        <end position="196"/>
    </location>
</feature>
<comment type="caution">
    <text evidence="2">The sequence shown here is derived from an EMBL/GenBank/DDBJ whole genome shotgun (WGS) entry which is preliminary data.</text>
</comment>
<organism evidence="2 3">
    <name type="scientific">Stenotrophomonas maltophilia</name>
    <name type="common">Pseudomonas maltophilia</name>
    <name type="synonym">Xanthomonas maltophilia</name>
    <dbReference type="NCBI Taxonomy" id="40324"/>
    <lineage>
        <taxon>Bacteria</taxon>
        <taxon>Pseudomonadati</taxon>
        <taxon>Pseudomonadota</taxon>
        <taxon>Gammaproteobacteria</taxon>
        <taxon>Lysobacterales</taxon>
        <taxon>Lysobacteraceae</taxon>
        <taxon>Stenotrophomonas</taxon>
        <taxon>Stenotrophomonas maltophilia group</taxon>
    </lineage>
</organism>
<dbReference type="EMBL" id="ABLOJW010000003">
    <property type="protein sequence ID" value="EKT4091237.1"/>
    <property type="molecule type" value="Genomic_DNA"/>
</dbReference>
<gene>
    <name evidence="2" type="ORF">QEG23_000717</name>
</gene>
<protein>
    <recommendedName>
        <fullName evidence="4">DUF2752 domain-containing protein</fullName>
    </recommendedName>
</protein>
<name>A0AAI9BZ23_STEMA</name>
<evidence type="ECO:0000256" key="1">
    <source>
        <dbReference type="SAM" id="MobiDB-lite"/>
    </source>
</evidence>
<dbReference type="AlphaFoldDB" id="A0AAI9BZ23"/>
<dbReference type="Proteomes" id="UP001218208">
    <property type="component" value="Unassembled WGS sequence"/>
</dbReference>